<dbReference type="PANTHER" id="PTHR24409:SF295">
    <property type="entry name" value="AZ2-RELATED"/>
    <property type="match status" value="1"/>
</dbReference>
<feature type="domain" description="C2H2-type" evidence="6">
    <location>
        <begin position="1"/>
        <end position="32"/>
    </location>
</feature>
<dbReference type="Gene3D" id="3.30.160.60">
    <property type="entry name" value="Classic Zinc Finger"/>
    <property type="match status" value="7"/>
</dbReference>
<dbReference type="FunFam" id="3.30.160.60:FF:001843">
    <property type="entry name" value="Zinc finger 30C"/>
    <property type="match status" value="1"/>
</dbReference>
<dbReference type="InterPro" id="IPR013087">
    <property type="entry name" value="Znf_C2H2_type"/>
</dbReference>
<keyword evidence="4" id="KW-0862">Zinc</keyword>
<dbReference type="Proteomes" id="UP000759131">
    <property type="component" value="Unassembled WGS sequence"/>
</dbReference>
<reference evidence="7" key="1">
    <citation type="submission" date="2020-11" db="EMBL/GenBank/DDBJ databases">
        <authorList>
            <person name="Tran Van P."/>
        </authorList>
    </citation>
    <scope>NUCLEOTIDE SEQUENCE</scope>
</reference>
<dbReference type="PANTHER" id="PTHR24409">
    <property type="entry name" value="ZINC FINGER PROTEIN 142"/>
    <property type="match status" value="1"/>
</dbReference>
<dbReference type="PROSITE" id="PS00028">
    <property type="entry name" value="ZINC_FINGER_C2H2_1"/>
    <property type="match status" value="6"/>
</dbReference>
<feature type="domain" description="C2H2-type" evidence="6">
    <location>
        <begin position="166"/>
        <end position="194"/>
    </location>
</feature>
<dbReference type="Pfam" id="PF00096">
    <property type="entry name" value="zf-C2H2"/>
    <property type="match status" value="2"/>
</dbReference>
<dbReference type="GO" id="GO:0008270">
    <property type="term" value="F:zinc ion binding"/>
    <property type="evidence" value="ECO:0007669"/>
    <property type="project" value="UniProtKB-KW"/>
</dbReference>
<dbReference type="SUPFAM" id="SSF57667">
    <property type="entry name" value="beta-beta-alpha zinc fingers"/>
    <property type="match status" value="4"/>
</dbReference>
<evidence type="ECO:0000313" key="8">
    <source>
        <dbReference type="Proteomes" id="UP000759131"/>
    </source>
</evidence>
<evidence type="ECO:0000256" key="4">
    <source>
        <dbReference type="ARBA" id="ARBA00022833"/>
    </source>
</evidence>
<feature type="domain" description="C2H2-type" evidence="6">
    <location>
        <begin position="196"/>
        <end position="221"/>
    </location>
</feature>
<dbReference type="Pfam" id="PF22110">
    <property type="entry name" value="TFIIIA_zf-C2H2"/>
    <property type="match status" value="1"/>
</dbReference>
<proteinExistence type="predicted"/>
<evidence type="ECO:0000259" key="6">
    <source>
        <dbReference type="PROSITE" id="PS50157"/>
    </source>
</evidence>
<keyword evidence="1" id="KW-0479">Metal-binding</keyword>
<keyword evidence="8" id="KW-1185">Reference proteome</keyword>
<gene>
    <name evidence="7" type="ORF">OSB1V03_LOCUS7199</name>
</gene>
<dbReference type="InterPro" id="IPR054599">
    <property type="entry name" value="TFIIIA_Zfn-C2H2"/>
</dbReference>
<feature type="domain" description="C2H2-type" evidence="6">
    <location>
        <begin position="84"/>
        <end position="111"/>
    </location>
</feature>
<protein>
    <recommendedName>
        <fullName evidence="6">C2H2-type domain-containing protein</fullName>
    </recommendedName>
</protein>
<name>A0A7R9KR61_9ACAR</name>
<evidence type="ECO:0000256" key="1">
    <source>
        <dbReference type="ARBA" id="ARBA00022723"/>
    </source>
</evidence>
<sequence>MCKHTRIDDCNAVFNRLYRLNRHLRRHSGERPFVCPISGCFRAFSCKSYLTKHLKRPHNTDNADKAEELVQSSDAKVKKCYKQYVCKDCDKVFKTKFQFKMHCFQHSGVKPFECDKCDQRFVTKAKLKSHLKTHDGYACAREGCDYKTFKWSELRKHIAVFHRVYLKCDSCDKLFKNSFNLHLHQKNIHLSENHKIVCTYANCGKSYSNESNLKTHIRTTHEKQLFECTQEGCDKTFLHKKSLAKHLETHSKPLIIKAKNADKIYRKKRSEASKLTSIALNESQTKQILDFDFEFRNEILKQK</sequence>
<dbReference type="EMBL" id="CAJPIZ010004143">
    <property type="protein sequence ID" value="CAG2107197.1"/>
    <property type="molecule type" value="Genomic_DNA"/>
</dbReference>
<dbReference type="InterPro" id="IPR036236">
    <property type="entry name" value="Znf_C2H2_sf"/>
</dbReference>
<dbReference type="EMBL" id="OC858718">
    <property type="protein sequence ID" value="CAD7626767.1"/>
    <property type="molecule type" value="Genomic_DNA"/>
</dbReference>
<dbReference type="AlphaFoldDB" id="A0A7R9KR61"/>
<dbReference type="GO" id="GO:0000981">
    <property type="term" value="F:DNA-binding transcription factor activity, RNA polymerase II-specific"/>
    <property type="evidence" value="ECO:0007669"/>
    <property type="project" value="TreeGrafter"/>
</dbReference>
<dbReference type="SMART" id="SM00355">
    <property type="entry name" value="ZnF_C2H2"/>
    <property type="match status" value="8"/>
</dbReference>
<dbReference type="OrthoDB" id="6504251at2759"/>
<accession>A0A7R9KR61</accession>
<feature type="domain" description="C2H2-type" evidence="6">
    <location>
        <begin position="226"/>
        <end position="251"/>
    </location>
</feature>
<dbReference type="GO" id="GO:0000977">
    <property type="term" value="F:RNA polymerase II transcription regulatory region sequence-specific DNA binding"/>
    <property type="evidence" value="ECO:0007669"/>
    <property type="project" value="TreeGrafter"/>
</dbReference>
<evidence type="ECO:0000256" key="2">
    <source>
        <dbReference type="ARBA" id="ARBA00022737"/>
    </source>
</evidence>
<organism evidence="7">
    <name type="scientific">Medioppia subpectinata</name>
    <dbReference type="NCBI Taxonomy" id="1979941"/>
    <lineage>
        <taxon>Eukaryota</taxon>
        <taxon>Metazoa</taxon>
        <taxon>Ecdysozoa</taxon>
        <taxon>Arthropoda</taxon>
        <taxon>Chelicerata</taxon>
        <taxon>Arachnida</taxon>
        <taxon>Acari</taxon>
        <taxon>Acariformes</taxon>
        <taxon>Sarcoptiformes</taxon>
        <taxon>Oribatida</taxon>
        <taxon>Brachypylina</taxon>
        <taxon>Oppioidea</taxon>
        <taxon>Oppiidae</taxon>
        <taxon>Medioppia</taxon>
    </lineage>
</organism>
<feature type="domain" description="C2H2-type" evidence="6">
    <location>
        <begin position="112"/>
        <end position="136"/>
    </location>
</feature>
<feature type="domain" description="C2H2-type" evidence="6">
    <location>
        <begin position="33"/>
        <end position="63"/>
    </location>
</feature>
<evidence type="ECO:0000256" key="5">
    <source>
        <dbReference type="PROSITE-ProRule" id="PRU00042"/>
    </source>
</evidence>
<evidence type="ECO:0000256" key="3">
    <source>
        <dbReference type="ARBA" id="ARBA00022771"/>
    </source>
</evidence>
<evidence type="ECO:0000313" key="7">
    <source>
        <dbReference type="EMBL" id="CAD7626767.1"/>
    </source>
</evidence>
<keyword evidence="3 5" id="KW-0863">Zinc-finger</keyword>
<keyword evidence="2" id="KW-0677">Repeat</keyword>
<dbReference type="GO" id="GO:0005634">
    <property type="term" value="C:nucleus"/>
    <property type="evidence" value="ECO:0007669"/>
    <property type="project" value="TreeGrafter"/>
</dbReference>
<dbReference type="PROSITE" id="PS50157">
    <property type="entry name" value="ZINC_FINGER_C2H2_2"/>
    <property type="match status" value="7"/>
</dbReference>